<dbReference type="Proteomes" id="UP001165395">
    <property type="component" value="Unassembled WGS sequence"/>
</dbReference>
<evidence type="ECO:0000313" key="2">
    <source>
        <dbReference type="EMBL" id="MCB6183929.1"/>
    </source>
</evidence>
<accession>A0ABS8D6V1</accession>
<protein>
    <submittedName>
        <fullName evidence="2">Uncharacterized protein</fullName>
    </submittedName>
</protein>
<organism evidence="2 3">
    <name type="scientific">Leeia speluncae</name>
    <dbReference type="NCBI Taxonomy" id="2884804"/>
    <lineage>
        <taxon>Bacteria</taxon>
        <taxon>Pseudomonadati</taxon>
        <taxon>Pseudomonadota</taxon>
        <taxon>Betaproteobacteria</taxon>
        <taxon>Neisseriales</taxon>
        <taxon>Leeiaceae</taxon>
        <taxon>Leeia</taxon>
    </lineage>
</organism>
<feature type="transmembrane region" description="Helical" evidence="1">
    <location>
        <begin position="100"/>
        <end position="119"/>
    </location>
</feature>
<comment type="caution">
    <text evidence="2">The sequence shown here is derived from an EMBL/GenBank/DDBJ whole genome shotgun (WGS) entry which is preliminary data.</text>
</comment>
<evidence type="ECO:0000313" key="3">
    <source>
        <dbReference type="Proteomes" id="UP001165395"/>
    </source>
</evidence>
<feature type="transmembrane region" description="Helical" evidence="1">
    <location>
        <begin position="131"/>
        <end position="151"/>
    </location>
</feature>
<name>A0ABS8D6V1_9NEIS</name>
<feature type="transmembrane region" description="Helical" evidence="1">
    <location>
        <begin position="23"/>
        <end position="42"/>
    </location>
</feature>
<keyword evidence="1" id="KW-1133">Transmembrane helix</keyword>
<sequence length="172" mass="20029">MINRNGVKRLLNNIAASIFWPRMLWMLVSIEIFVIGAVANSVMGEWDMVAGQGIFTWITLPLSIFFLSFPVVVIFLLIFTGVEKVWRAPSRLRTVVKMGLLLVIWLFTAASILSEYLVYLGNTWLWYEPYFFFLHDWGRLSVVLAVLACFWDRKHYSIQWLKRLFVKKASSA</sequence>
<dbReference type="RefSeq" id="WP_227180711.1">
    <property type="nucleotide sequence ID" value="NZ_JAJBZT010000005.1"/>
</dbReference>
<keyword evidence="3" id="KW-1185">Reference proteome</keyword>
<evidence type="ECO:0000256" key="1">
    <source>
        <dbReference type="SAM" id="Phobius"/>
    </source>
</evidence>
<feature type="transmembrane region" description="Helical" evidence="1">
    <location>
        <begin position="54"/>
        <end position="79"/>
    </location>
</feature>
<dbReference type="EMBL" id="JAJBZT010000005">
    <property type="protein sequence ID" value="MCB6183929.1"/>
    <property type="molecule type" value="Genomic_DNA"/>
</dbReference>
<keyword evidence="1" id="KW-0812">Transmembrane</keyword>
<keyword evidence="1" id="KW-0472">Membrane</keyword>
<gene>
    <name evidence="2" type="ORF">LIN78_10275</name>
</gene>
<proteinExistence type="predicted"/>
<reference evidence="2" key="1">
    <citation type="submission" date="2021-10" db="EMBL/GenBank/DDBJ databases">
        <title>The complete genome sequence of Leeia sp. TBRC 13508.</title>
        <authorList>
            <person name="Charoenyingcharoen P."/>
            <person name="Yukphan P."/>
        </authorList>
    </citation>
    <scope>NUCLEOTIDE SEQUENCE</scope>
    <source>
        <strain evidence="2">TBRC 13508</strain>
    </source>
</reference>